<dbReference type="PANTHER" id="PTHR13318:SF190">
    <property type="entry name" value="PARTNER OF PAIRED, ISOFORM B"/>
    <property type="match status" value="1"/>
</dbReference>
<dbReference type="InterPro" id="IPR001611">
    <property type="entry name" value="Leu-rich_rpt"/>
</dbReference>
<name>A0ABR2Z2T5_9CHLO</name>
<keyword evidence="4" id="KW-1185">Reference proteome</keyword>
<evidence type="ECO:0000313" key="3">
    <source>
        <dbReference type="EMBL" id="KAK9918487.1"/>
    </source>
</evidence>
<comment type="caution">
    <text evidence="3">The sequence shown here is derived from an EMBL/GenBank/DDBJ whole genome shotgun (WGS) entry which is preliminary data.</text>
</comment>
<dbReference type="Pfam" id="PF13516">
    <property type="entry name" value="LRR_6"/>
    <property type="match status" value="1"/>
</dbReference>
<proteinExistence type="predicted"/>
<dbReference type="PANTHER" id="PTHR13318">
    <property type="entry name" value="PARTNER OF PAIRED, ISOFORM B-RELATED"/>
    <property type="match status" value="1"/>
</dbReference>
<evidence type="ECO:0000256" key="1">
    <source>
        <dbReference type="ARBA" id="ARBA00004430"/>
    </source>
</evidence>
<dbReference type="InterPro" id="IPR036047">
    <property type="entry name" value="F-box-like_dom_sf"/>
</dbReference>
<organism evidence="3 4">
    <name type="scientific">Coccomyxa subellipsoidea</name>
    <dbReference type="NCBI Taxonomy" id="248742"/>
    <lineage>
        <taxon>Eukaryota</taxon>
        <taxon>Viridiplantae</taxon>
        <taxon>Chlorophyta</taxon>
        <taxon>core chlorophytes</taxon>
        <taxon>Trebouxiophyceae</taxon>
        <taxon>Trebouxiophyceae incertae sedis</taxon>
        <taxon>Coccomyxaceae</taxon>
        <taxon>Coccomyxa</taxon>
    </lineage>
</organism>
<dbReference type="InterPro" id="IPR001810">
    <property type="entry name" value="F-box_dom"/>
</dbReference>
<dbReference type="SMART" id="SM00367">
    <property type="entry name" value="LRR_CC"/>
    <property type="match status" value="6"/>
</dbReference>
<evidence type="ECO:0000313" key="4">
    <source>
        <dbReference type="Proteomes" id="UP001491310"/>
    </source>
</evidence>
<dbReference type="InterPro" id="IPR006553">
    <property type="entry name" value="Leu-rich_rpt_Cys-con_subtyp"/>
</dbReference>
<comment type="subcellular location">
    <subcellularLocation>
        <location evidence="1">Cytoplasm</location>
        <location evidence="1">Cytoskeleton</location>
        <location evidence="1">Cilium axoneme</location>
    </subcellularLocation>
</comment>
<dbReference type="InterPro" id="IPR032675">
    <property type="entry name" value="LRR_dom_sf"/>
</dbReference>
<dbReference type="SUPFAM" id="SSF52058">
    <property type="entry name" value="L domain-like"/>
    <property type="match status" value="1"/>
</dbReference>
<gene>
    <name evidence="3" type="ORF">WJX75_004424</name>
</gene>
<dbReference type="Gene3D" id="1.20.1280.50">
    <property type="match status" value="1"/>
</dbReference>
<dbReference type="EMBL" id="JALJOT010000001">
    <property type="protein sequence ID" value="KAK9918487.1"/>
    <property type="molecule type" value="Genomic_DNA"/>
</dbReference>
<accession>A0ABR2Z2T5</accession>
<sequence length="335" mass="36880">MRSVALNHRPNAAFNRLLQRLRSIRVKSPSMTKGMNDRAFWELPNDLMAIIVSLLTKDEDRHNLHLVCKHWRCAVNENITRLSGNMYWTCDIHLLTMPLFPHVAHVNLSQCALISHIHALAALPALKRLDLNWCTGLTPASLGALAALSGLSNLDMSGCAQAVTDESICHLAGVRNSLQWLSLQGCPGLSSRGLESLRSSRKLSYLDLSGTSVVSLHCLSECISLRRLRLSDCEWLADGAMHSLTGLPALCDLDLRGSKHLITATLLDDLARISGLRNLDLEGCEDLSDASVDGLTRLRSLTHLNVSDCSLLTQSGLSRLIPRMPRHCVVFHGYS</sequence>
<dbReference type="SUPFAM" id="SSF81383">
    <property type="entry name" value="F-box domain"/>
    <property type="match status" value="1"/>
</dbReference>
<dbReference type="Gene3D" id="3.80.10.10">
    <property type="entry name" value="Ribonuclease Inhibitor"/>
    <property type="match status" value="2"/>
</dbReference>
<dbReference type="Pfam" id="PF12937">
    <property type="entry name" value="F-box-like"/>
    <property type="match status" value="1"/>
</dbReference>
<protein>
    <recommendedName>
        <fullName evidence="2">F-box domain-containing protein</fullName>
    </recommendedName>
</protein>
<evidence type="ECO:0000259" key="2">
    <source>
        <dbReference type="Pfam" id="PF12937"/>
    </source>
</evidence>
<feature type="domain" description="F-box" evidence="2">
    <location>
        <begin position="40"/>
        <end position="78"/>
    </location>
</feature>
<dbReference type="Proteomes" id="UP001491310">
    <property type="component" value="Unassembled WGS sequence"/>
</dbReference>
<reference evidence="3 4" key="1">
    <citation type="journal article" date="2024" name="Nat. Commun.">
        <title>Phylogenomics reveals the evolutionary origins of lichenization in chlorophyte algae.</title>
        <authorList>
            <person name="Puginier C."/>
            <person name="Libourel C."/>
            <person name="Otte J."/>
            <person name="Skaloud P."/>
            <person name="Haon M."/>
            <person name="Grisel S."/>
            <person name="Petersen M."/>
            <person name="Berrin J.G."/>
            <person name="Delaux P.M."/>
            <person name="Dal Grande F."/>
            <person name="Keller J."/>
        </authorList>
    </citation>
    <scope>NUCLEOTIDE SEQUENCE [LARGE SCALE GENOMIC DNA]</scope>
    <source>
        <strain evidence="3 4">SAG 216-7</strain>
    </source>
</reference>